<dbReference type="InterPro" id="IPR015410">
    <property type="entry name" value="DUF1985"/>
</dbReference>
<feature type="region of interest" description="Disordered" evidence="1">
    <location>
        <begin position="453"/>
        <end position="480"/>
    </location>
</feature>
<reference evidence="3 4" key="1">
    <citation type="submission" date="2019-08" db="EMBL/GenBank/DDBJ databases">
        <title>Draft genome sequences of two oriental melons (Cucumis melo L. var makuwa).</title>
        <authorList>
            <person name="Kwon S.-Y."/>
        </authorList>
    </citation>
    <scope>NUCLEOTIDE SEQUENCE [LARGE SCALE GENOMIC DNA]</scope>
    <source>
        <strain evidence="4">cv. Chang Bougi</strain>
        <tissue evidence="3">Leaf</tissue>
    </source>
</reference>
<evidence type="ECO:0000259" key="2">
    <source>
        <dbReference type="Pfam" id="PF09331"/>
    </source>
</evidence>
<dbReference type="AlphaFoldDB" id="A0A5D3BEG7"/>
<feature type="compositionally biased region" description="Acidic residues" evidence="1">
    <location>
        <begin position="101"/>
        <end position="129"/>
    </location>
</feature>
<dbReference type="Pfam" id="PF09331">
    <property type="entry name" value="DUF1985"/>
    <property type="match status" value="1"/>
</dbReference>
<gene>
    <name evidence="3" type="ORF">E5676_scaffold180G001070</name>
</gene>
<organism evidence="3 4">
    <name type="scientific">Cucumis melo var. makuwa</name>
    <name type="common">Oriental melon</name>
    <dbReference type="NCBI Taxonomy" id="1194695"/>
    <lineage>
        <taxon>Eukaryota</taxon>
        <taxon>Viridiplantae</taxon>
        <taxon>Streptophyta</taxon>
        <taxon>Embryophyta</taxon>
        <taxon>Tracheophyta</taxon>
        <taxon>Spermatophyta</taxon>
        <taxon>Magnoliopsida</taxon>
        <taxon>eudicotyledons</taxon>
        <taxon>Gunneridae</taxon>
        <taxon>Pentapetalae</taxon>
        <taxon>rosids</taxon>
        <taxon>fabids</taxon>
        <taxon>Cucurbitales</taxon>
        <taxon>Cucurbitaceae</taxon>
        <taxon>Benincaseae</taxon>
        <taxon>Cucumis</taxon>
    </lineage>
</organism>
<name>A0A5D3BEG7_CUCMM</name>
<feature type="compositionally biased region" description="Basic and acidic residues" evidence="1">
    <location>
        <begin position="66"/>
        <end position="76"/>
    </location>
</feature>
<proteinExistence type="predicted"/>
<feature type="compositionally biased region" description="Basic and acidic residues" evidence="1">
    <location>
        <begin position="1"/>
        <end position="17"/>
    </location>
</feature>
<dbReference type="Proteomes" id="UP000321947">
    <property type="component" value="Unassembled WGS sequence"/>
</dbReference>
<comment type="caution">
    <text evidence="3">The sequence shown here is derived from an EMBL/GenBank/DDBJ whole genome shotgun (WGS) entry which is preliminary data.</text>
</comment>
<feature type="compositionally biased region" description="Basic residues" evidence="1">
    <location>
        <begin position="53"/>
        <end position="65"/>
    </location>
</feature>
<feature type="compositionally biased region" description="Polar residues" evidence="1">
    <location>
        <begin position="21"/>
        <end position="38"/>
    </location>
</feature>
<feature type="compositionally biased region" description="Basic and acidic residues" evidence="1">
    <location>
        <begin position="163"/>
        <end position="174"/>
    </location>
</feature>
<feature type="compositionally biased region" description="Polar residues" evidence="1">
    <location>
        <begin position="133"/>
        <end position="142"/>
    </location>
</feature>
<evidence type="ECO:0000256" key="1">
    <source>
        <dbReference type="SAM" id="MobiDB-lite"/>
    </source>
</evidence>
<feature type="compositionally biased region" description="Acidic residues" evidence="1">
    <location>
        <begin position="455"/>
        <end position="465"/>
    </location>
</feature>
<feature type="domain" description="DUF1985" evidence="2">
    <location>
        <begin position="191"/>
        <end position="261"/>
    </location>
</feature>
<accession>A0A5D3BEG7</accession>
<dbReference type="EMBL" id="SSTD01018169">
    <property type="protein sequence ID" value="TYJ98210.1"/>
    <property type="molecule type" value="Genomic_DNA"/>
</dbReference>
<feature type="compositionally biased region" description="Basic residues" evidence="1">
    <location>
        <begin position="149"/>
        <end position="162"/>
    </location>
</feature>
<sequence>MKKEKGEIKTRTSDRLRATGITGSRKSLATGIQNLSSSFEERTEDIMAEGSGGKRKSPGTSKKRVRTETKKEEATVQKKQRIKNLDDTESEKEEKVHEEEEVKEDEQAEDQEDEEKQYEEEQDEEEEGETTVGEDSNSSTSEIPPDTRKRSKAREKGKKVKAVKKEENAREDRRRKGKAPMNPEKSERMCKPKSTSQLQFLIGGRVLRFGLREFALITDLRCHEVPYINHEDIKGGGRLKGVYFENLKTVTRQYLNVMFNINWDHIIMVDDDKVFDGYPWDRVAFELLVDFMNRVVCSKGQTADTQPKWKDLKQKVFDSPTLEVSSMLATPDEVGMPFFAPFIETEKDILKEAEDELRKTKNSDHIASVSLNRGMPSTSEINVLRKMVEKIEISQQRMETSVEGLLEFLKCVELKMNNRFEELVQKMNGIMEATKRHEFMGARTFEEHLDKVKEDQEEDDVEDLNLDSSNRTVLGKRDDE</sequence>
<evidence type="ECO:0000313" key="3">
    <source>
        <dbReference type="EMBL" id="TYJ98210.1"/>
    </source>
</evidence>
<feature type="region of interest" description="Disordered" evidence="1">
    <location>
        <begin position="1"/>
        <end position="192"/>
    </location>
</feature>
<protein>
    <submittedName>
        <fullName evidence="3">Protein Ycf2-like</fullName>
    </submittedName>
</protein>
<evidence type="ECO:0000313" key="4">
    <source>
        <dbReference type="Proteomes" id="UP000321947"/>
    </source>
</evidence>